<comment type="similarity">
    <text evidence="2 8">Belongs to the PHP hydrolase family. HisK subfamily.</text>
</comment>
<dbReference type="PANTHER" id="PTHR21039:SF0">
    <property type="entry name" value="HISTIDINOL-PHOSPHATASE"/>
    <property type="match status" value="1"/>
</dbReference>
<evidence type="ECO:0000313" key="11">
    <source>
        <dbReference type="Proteomes" id="UP000824062"/>
    </source>
</evidence>
<dbReference type="InterPro" id="IPR003141">
    <property type="entry name" value="Pol/His_phosphatase_N"/>
</dbReference>
<evidence type="ECO:0000256" key="4">
    <source>
        <dbReference type="ARBA" id="ARBA00022605"/>
    </source>
</evidence>
<accession>A0A9D2EZY4</accession>
<keyword evidence="4 8" id="KW-0028">Amino-acid biosynthesis</keyword>
<dbReference type="AlphaFoldDB" id="A0A9D2EZY4"/>
<organism evidence="10 11">
    <name type="scientific">Candidatus Olsenella pullistercoris</name>
    <dbReference type="NCBI Taxonomy" id="2838712"/>
    <lineage>
        <taxon>Bacteria</taxon>
        <taxon>Bacillati</taxon>
        <taxon>Actinomycetota</taxon>
        <taxon>Coriobacteriia</taxon>
        <taxon>Coriobacteriales</taxon>
        <taxon>Atopobiaceae</taxon>
        <taxon>Olsenella</taxon>
    </lineage>
</organism>
<sequence length="279" mass="30108">MRALAPGSIADCHTHTRFSDGEGTFEEMAAAAEAAGCAVLVSTDHLTLPESMDPAGEVQVTEAELPAHRAAWAAAREAHPALEMVFGFECDWYPGCEGAVARWSDGAQVRLGSVHWLGEKDNGAWIDDSSDLRVWRELGPDEVWRRYVAAWCAACESPLAFDVMAHPDLPARFSREGLAPTIDLAPLWDEMAACARDCGRRVELSTAGLRKGVGDYYPSLGLLERFCRAGVPIAVGSDAHRPADVADGILAAHAHAWGAGYRSTDVPRADGGWERMPLR</sequence>
<feature type="domain" description="Polymerase/histidinol phosphatase N-terminal" evidence="9">
    <location>
        <begin position="10"/>
        <end position="94"/>
    </location>
</feature>
<evidence type="ECO:0000256" key="6">
    <source>
        <dbReference type="ARBA" id="ARBA00023102"/>
    </source>
</evidence>
<dbReference type="GO" id="GO:0000105">
    <property type="term" value="P:L-histidine biosynthetic process"/>
    <property type="evidence" value="ECO:0007669"/>
    <property type="project" value="UniProtKB-UniRule"/>
</dbReference>
<reference evidence="10" key="2">
    <citation type="submission" date="2021-04" db="EMBL/GenBank/DDBJ databases">
        <authorList>
            <person name="Gilroy R."/>
        </authorList>
    </citation>
    <scope>NUCLEOTIDE SEQUENCE</scope>
    <source>
        <strain evidence="10">ChiHjej12B11-14209</strain>
    </source>
</reference>
<dbReference type="GO" id="GO:0005737">
    <property type="term" value="C:cytoplasm"/>
    <property type="evidence" value="ECO:0007669"/>
    <property type="project" value="TreeGrafter"/>
</dbReference>
<evidence type="ECO:0000256" key="2">
    <source>
        <dbReference type="ARBA" id="ARBA00009152"/>
    </source>
</evidence>
<evidence type="ECO:0000256" key="1">
    <source>
        <dbReference type="ARBA" id="ARBA00004970"/>
    </source>
</evidence>
<keyword evidence="6 8" id="KW-0368">Histidine biosynthesis</keyword>
<name>A0A9D2EZY4_9ACTN</name>
<dbReference type="InterPro" id="IPR004013">
    <property type="entry name" value="PHP_dom"/>
</dbReference>
<keyword evidence="5 8" id="KW-0378">Hydrolase</keyword>
<dbReference type="InterPro" id="IPR010140">
    <property type="entry name" value="Histidinol_P_phosphatase_HisJ"/>
</dbReference>
<comment type="catalytic activity">
    <reaction evidence="7 8">
        <text>L-histidinol phosphate + H2O = L-histidinol + phosphate</text>
        <dbReference type="Rhea" id="RHEA:14465"/>
        <dbReference type="ChEBI" id="CHEBI:15377"/>
        <dbReference type="ChEBI" id="CHEBI:43474"/>
        <dbReference type="ChEBI" id="CHEBI:57699"/>
        <dbReference type="ChEBI" id="CHEBI:57980"/>
        <dbReference type="EC" id="3.1.3.15"/>
    </reaction>
</comment>
<dbReference type="EC" id="3.1.3.15" evidence="3 8"/>
<dbReference type="InterPro" id="IPR016195">
    <property type="entry name" value="Pol/histidinol_Pase-like"/>
</dbReference>
<gene>
    <name evidence="10" type="ORF">IAA19_06550</name>
</gene>
<evidence type="ECO:0000256" key="8">
    <source>
        <dbReference type="RuleBase" id="RU366003"/>
    </source>
</evidence>
<dbReference type="GO" id="GO:0004401">
    <property type="term" value="F:histidinol-phosphatase activity"/>
    <property type="evidence" value="ECO:0007669"/>
    <property type="project" value="UniProtKB-UniRule"/>
</dbReference>
<dbReference type="PANTHER" id="PTHR21039">
    <property type="entry name" value="HISTIDINOL PHOSPHATASE-RELATED"/>
    <property type="match status" value="1"/>
</dbReference>
<evidence type="ECO:0000259" key="9">
    <source>
        <dbReference type="SMART" id="SM00481"/>
    </source>
</evidence>
<dbReference type="SUPFAM" id="SSF89550">
    <property type="entry name" value="PHP domain-like"/>
    <property type="match status" value="1"/>
</dbReference>
<comment type="pathway">
    <text evidence="1 8">Amino-acid biosynthesis; L-histidine biosynthesis; L-histidine from 5-phospho-alpha-D-ribose 1-diphosphate: step 8/9.</text>
</comment>
<evidence type="ECO:0000256" key="5">
    <source>
        <dbReference type="ARBA" id="ARBA00022801"/>
    </source>
</evidence>
<dbReference type="Proteomes" id="UP000824062">
    <property type="component" value="Unassembled WGS sequence"/>
</dbReference>
<proteinExistence type="inferred from homology"/>
<evidence type="ECO:0000313" key="10">
    <source>
        <dbReference type="EMBL" id="HIZ46662.1"/>
    </source>
</evidence>
<dbReference type="Pfam" id="PF02811">
    <property type="entry name" value="PHP"/>
    <property type="match status" value="1"/>
</dbReference>
<evidence type="ECO:0000256" key="3">
    <source>
        <dbReference type="ARBA" id="ARBA00013085"/>
    </source>
</evidence>
<comment type="caution">
    <text evidence="10">The sequence shown here is derived from an EMBL/GenBank/DDBJ whole genome shotgun (WGS) entry which is preliminary data.</text>
</comment>
<dbReference type="SMART" id="SM00481">
    <property type="entry name" value="POLIIIAc"/>
    <property type="match status" value="1"/>
</dbReference>
<dbReference type="Gene3D" id="3.20.20.140">
    <property type="entry name" value="Metal-dependent hydrolases"/>
    <property type="match status" value="1"/>
</dbReference>
<protein>
    <recommendedName>
        <fullName evidence="3 8">Histidinol-phosphatase</fullName>
        <shortName evidence="8">HolPase</shortName>
        <ecNumber evidence="3 8">3.1.3.15</ecNumber>
    </recommendedName>
</protein>
<reference evidence="10" key="1">
    <citation type="journal article" date="2021" name="PeerJ">
        <title>Extensive microbial diversity within the chicken gut microbiome revealed by metagenomics and culture.</title>
        <authorList>
            <person name="Gilroy R."/>
            <person name="Ravi A."/>
            <person name="Getino M."/>
            <person name="Pursley I."/>
            <person name="Horton D.L."/>
            <person name="Alikhan N.F."/>
            <person name="Baker D."/>
            <person name="Gharbi K."/>
            <person name="Hall N."/>
            <person name="Watson M."/>
            <person name="Adriaenssens E.M."/>
            <person name="Foster-Nyarko E."/>
            <person name="Jarju S."/>
            <person name="Secka A."/>
            <person name="Antonio M."/>
            <person name="Oren A."/>
            <person name="Chaudhuri R.R."/>
            <person name="La Ragione R."/>
            <person name="Hildebrand F."/>
            <person name="Pallen M.J."/>
        </authorList>
    </citation>
    <scope>NUCLEOTIDE SEQUENCE</scope>
    <source>
        <strain evidence="10">ChiHjej12B11-14209</strain>
    </source>
</reference>
<evidence type="ECO:0000256" key="7">
    <source>
        <dbReference type="ARBA" id="ARBA00049158"/>
    </source>
</evidence>
<dbReference type="EMBL" id="DXBM01000053">
    <property type="protein sequence ID" value="HIZ46662.1"/>
    <property type="molecule type" value="Genomic_DNA"/>
</dbReference>